<dbReference type="InterPro" id="IPR000073">
    <property type="entry name" value="AB_hydrolase_1"/>
</dbReference>
<evidence type="ECO:0000313" key="3">
    <source>
        <dbReference type="Proteomes" id="UP001605261"/>
    </source>
</evidence>
<evidence type="ECO:0000313" key="2">
    <source>
        <dbReference type="EMBL" id="MFG6108294.1"/>
    </source>
</evidence>
<comment type="caution">
    <text evidence="2">The sequence shown here is derived from an EMBL/GenBank/DDBJ whole genome shotgun (WGS) entry which is preliminary data.</text>
</comment>
<dbReference type="PANTHER" id="PTHR43798">
    <property type="entry name" value="MONOACYLGLYCEROL LIPASE"/>
    <property type="match status" value="1"/>
</dbReference>
<dbReference type="Gene3D" id="3.40.50.1820">
    <property type="entry name" value="alpha/beta hydrolase"/>
    <property type="match status" value="1"/>
</dbReference>
<gene>
    <name evidence="2" type="ORF">ACEU0G_002231</name>
</gene>
<protein>
    <submittedName>
        <fullName evidence="2">Alpha/beta fold hydrolase</fullName>
    </submittedName>
</protein>
<sequence>MVLLHGVGDTGDTWAPLATAFAARHTVVVLDLRRTRRSSHPADGYDKHVQGGDVRALLASLGSRQATVMGHDIGSMVAFA</sequence>
<keyword evidence="2" id="KW-0378">Hydrolase</keyword>
<evidence type="ECO:0000259" key="1">
    <source>
        <dbReference type="Pfam" id="PF00561"/>
    </source>
</evidence>
<feature type="domain" description="AB hydrolase-1" evidence="1">
    <location>
        <begin position="1"/>
        <end position="80"/>
    </location>
</feature>
<dbReference type="PANTHER" id="PTHR43798:SF33">
    <property type="entry name" value="HYDROLASE, PUTATIVE (AFU_ORTHOLOGUE AFUA_2G14860)-RELATED"/>
    <property type="match status" value="1"/>
</dbReference>
<dbReference type="Proteomes" id="UP001605261">
    <property type="component" value="Unassembled WGS sequence"/>
</dbReference>
<dbReference type="SUPFAM" id="SSF53474">
    <property type="entry name" value="alpha/beta-Hydrolases"/>
    <property type="match status" value="1"/>
</dbReference>
<dbReference type="EMBL" id="JBHGCJ010000002">
    <property type="protein sequence ID" value="MFG6108294.1"/>
    <property type="molecule type" value="Genomic_DNA"/>
</dbReference>
<dbReference type="InterPro" id="IPR029058">
    <property type="entry name" value="AB_hydrolase_fold"/>
</dbReference>
<reference evidence="2 3" key="1">
    <citation type="submission" date="2024-09" db="EMBL/GenBank/DDBJ databases">
        <authorList>
            <consortium name="All-Russian atlas of soil microorganisms"/>
            <consortium name="as a basis for the search for new antimicrobial producers and enzymes with unique properties"/>
            <person name="Sokolova E.A."/>
            <person name="Voronina E.N."/>
        </authorList>
    </citation>
    <scope>NUCLEOTIDE SEQUENCE [LARGE SCALE GENOMIC DNA]</scope>
    <source>
        <strain evidence="2 3">AF-22b-331.1</strain>
    </source>
</reference>
<dbReference type="InterPro" id="IPR050266">
    <property type="entry name" value="AB_hydrolase_sf"/>
</dbReference>
<dbReference type="GO" id="GO:0016787">
    <property type="term" value="F:hydrolase activity"/>
    <property type="evidence" value="ECO:0007669"/>
    <property type="project" value="UniProtKB-KW"/>
</dbReference>
<accession>A0ABW7CU48</accession>
<organism evidence="2 3">
    <name type="scientific">Stenotrophomonas nematodicola</name>
    <dbReference type="NCBI Taxonomy" id="2656746"/>
    <lineage>
        <taxon>Bacteria</taxon>
        <taxon>Pseudomonadati</taxon>
        <taxon>Pseudomonadota</taxon>
        <taxon>Gammaproteobacteria</taxon>
        <taxon>Lysobacterales</taxon>
        <taxon>Lysobacteraceae</taxon>
        <taxon>Stenotrophomonas</taxon>
    </lineage>
</organism>
<dbReference type="RefSeq" id="WP_394161422.1">
    <property type="nucleotide sequence ID" value="NZ_JBHGCJ010000002.1"/>
</dbReference>
<keyword evidence="3" id="KW-1185">Reference proteome</keyword>
<dbReference type="Pfam" id="PF00561">
    <property type="entry name" value="Abhydrolase_1"/>
    <property type="match status" value="1"/>
</dbReference>
<name>A0ABW7CU48_9GAMM</name>
<proteinExistence type="predicted"/>